<reference evidence="1 2" key="1">
    <citation type="submission" date="2018-09" db="EMBL/GenBank/DDBJ databases">
        <title>Phylogeny of the Shewanellaceae, and recommendation for two new genera, Pseudoshewanella and Parashewanella.</title>
        <authorList>
            <person name="Wang G."/>
        </authorList>
    </citation>
    <scope>NUCLEOTIDE SEQUENCE [LARGE SCALE GENOMIC DNA]</scope>
    <source>
        <strain evidence="1 2">C51</strain>
    </source>
</reference>
<protein>
    <recommendedName>
        <fullName evidence="3">Protein kinase domain-containing protein</fullName>
    </recommendedName>
</protein>
<organism evidence="1 2">
    <name type="scientific">Parashewanella curva</name>
    <dbReference type="NCBI Taxonomy" id="2338552"/>
    <lineage>
        <taxon>Bacteria</taxon>
        <taxon>Pseudomonadati</taxon>
        <taxon>Pseudomonadota</taxon>
        <taxon>Gammaproteobacteria</taxon>
        <taxon>Alteromonadales</taxon>
        <taxon>Shewanellaceae</taxon>
        <taxon>Parashewanella</taxon>
    </lineage>
</organism>
<proteinExistence type="predicted"/>
<evidence type="ECO:0008006" key="3">
    <source>
        <dbReference type="Google" id="ProtNLM"/>
    </source>
</evidence>
<dbReference type="AlphaFoldDB" id="A0A3L8Q1M2"/>
<dbReference type="RefSeq" id="WP_121837407.1">
    <property type="nucleotide sequence ID" value="NZ_ML014755.1"/>
</dbReference>
<comment type="caution">
    <text evidence="1">The sequence shown here is derived from an EMBL/GenBank/DDBJ whole genome shotgun (WGS) entry which is preliminary data.</text>
</comment>
<dbReference type="OrthoDB" id="9801841at2"/>
<dbReference type="Proteomes" id="UP000281474">
    <property type="component" value="Unassembled WGS sequence"/>
</dbReference>
<gene>
    <name evidence="1" type="ORF">D5018_02525</name>
</gene>
<keyword evidence="2" id="KW-1185">Reference proteome</keyword>
<accession>A0A3L8Q1M2</accession>
<name>A0A3L8Q1M2_9GAMM</name>
<sequence>MFSLLQKLMRTPAFEEYEISKIEDGKYLLSLGDKQYQADFVKDKFDTDLWRLKSIERIDDGDDSRFESLKKLWEIKDRRNRSVIGAAMIGWLKPNEIFEQLRTQSTLAEKKRLKNPFKRIYKIKPLPADTRLIRQIIQPTEQTQLHRQFSDPLNMFKAVSRPTAWEVKKFHLANSRKSGPHGQEKRVDKRGAQSIQLKLRKFLGRFSDQQIRQNRYALRLLSPYQSICPCVIVDRNTVLAPDGGKDVYCDIIDEGKKISISQYKGFCKDMMKAHAREIYFGDIKNPNFVIKSDTDPVMLIDLDCIATFDLLQDQKNHPEVYNRVGKNKYRPLTPAYTTRKLIAGREKKIPEDADKPSKQKLKREIKQMNRAGDEYALLLCMLEATCSKDANIELDPERFNQFGVLAGDEFNHNIRVWVVNNIMPQHQEAVRKFLKDPAKYPLPNSLYKVIKWK</sequence>
<dbReference type="EMBL" id="QZEI01000004">
    <property type="protein sequence ID" value="RLV61370.1"/>
    <property type="molecule type" value="Genomic_DNA"/>
</dbReference>
<evidence type="ECO:0000313" key="2">
    <source>
        <dbReference type="Proteomes" id="UP000281474"/>
    </source>
</evidence>
<evidence type="ECO:0000313" key="1">
    <source>
        <dbReference type="EMBL" id="RLV61370.1"/>
    </source>
</evidence>